<feature type="non-terminal residue" evidence="4">
    <location>
        <position position="1"/>
    </location>
</feature>
<evidence type="ECO:0000313" key="5">
    <source>
        <dbReference type="Proteomes" id="UP001612741"/>
    </source>
</evidence>
<comment type="caution">
    <text evidence="4">The sequence shown here is derived from an EMBL/GenBank/DDBJ whole genome shotgun (WGS) entry which is preliminary data.</text>
</comment>
<evidence type="ECO:0000259" key="3">
    <source>
        <dbReference type="Pfam" id="PF02775"/>
    </source>
</evidence>
<dbReference type="EC" id="4.1.1.47" evidence="4"/>
<dbReference type="InterPro" id="IPR045229">
    <property type="entry name" value="TPP_enz"/>
</dbReference>
<dbReference type="NCBIfam" id="NF008431">
    <property type="entry name" value="PRK11269.1"/>
    <property type="match status" value="1"/>
</dbReference>
<dbReference type="EMBL" id="JBITGY010000008">
    <property type="protein sequence ID" value="MFI6501853.1"/>
    <property type="molecule type" value="Genomic_DNA"/>
</dbReference>
<dbReference type="InterPro" id="IPR006397">
    <property type="entry name" value="Glyox_carbo_lig"/>
</dbReference>
<dbReference type="PANTHER" id="PTHR18968">
    <property type="entry name" value="THIAMINE PYROPHOSPHATE ENZYMES"/>
    <property type="match status" value="1"/>
</dbReference>
<dbReference type="InterPro" id="IPR011766">
    <property type="entry name" value="TPP_enzyme_TPP-bd"/>
</dbReference>
<dbReference type="GO" id="GO:0009028">
    <property type="term" value="F:tartronate-semialdehyde synthase activity"/>
    <property type="evidence" value="ECO:0007669"/>
    <property type="project" value="UniProtKB-EC"/>
</dbReference>
<dbReference type="RefSeq" id="WP_397086698.1">
    <property type="nucleotide sequence ID" value="NZ_JBITGY010000008.1"/>
</dbReference>
<evidence type="ECO:0000259" key="2">
    <source>
        <dbReference type="Pfam" id="PF00205"/>
    </source>
</evidence>
<accession>A0ABW7Z182</accession>
<feature type="domain" description="Thiamine pyrophosphate enzyme TPP-binding" evidence="3">
    <location>
        <begin position="242"/>
        <end position="402"/>
    </location>
</feature>
<evidence type="ECO:0000256" key="1">
    <source>
        <dbReference type="ARBA" id="ARBA00007812"/>
    </source>
</evidence>
<dbReference type="InterPro" id="IPR012000">
    <property type="entry name" value="Thiamin_PyroP_enz_cen_dom"/>
</dbReference>
<dbReference type="Gene3D" id="3.40.50.970">
    <property type="match status" value="1"/>
</dbReference>
<gene>
    <name evidence="4" type="primary">gcl</name>
    <name evidence="4" type="ORF">ACIBG2_31040</name>
</gene>
<sequence length="434" mass="47555">HLMRSGRPGPVLIDLPVDVQQTEIDFDIDTYEPLPVHKPRATRAQAEKVLAMLALAERPVIVAGGGIINADAADLLVELAELLDVPVIPTLMGWGAIPDDHPLMAGMAGLQTAHRYGNATLLAADFVLGIGNRWANRHTGGLEVYRRGRTFVHIDIEPTQIGRVFAPDYGVVSDAKAALEKLVEVALDEMPPDRGVWVKECQERKQTLHRRTNFDSVPIKPQRVYQEMNLTFGKDVRYVSTIGLSQIGGGQFLHVYKPRHWINCGQAGPLGWTVPAALGVAVADPDTTVVALSGDYDFQFMIEELAVGAHFNIPYLQVLVNNSYLGLIRQAQRAFDMDYQVSLAFDNVNAPELGGYGVDHVKVAEGLGCKAIRVHDPDEISAAFEEAQKLMAEFRVPVVVEVILERITNIAMGADLDAITEFEEIADAEILSRG</sequence>
<name>A0ABW7Z182_9ACTN</name>
<keyword evidence="4" id="KW-0456">Lyase</keyword>
<dbReference type="Proteomes" id="UP001612741">
    <property type="component" value="Unassembled WGS sequence"/>
</dbReference>
<organism evidence="4 5">
    <name type="scientific">Nonomuraea typhae</name>
    <dbReference type="NCBI Taxonomy" id="2603600"/>
    <lineage>
        <taxon>Bacteria</taxon>
        <taxon>Bacillati</taxon>
        <taxon>Actinomycetota</taxon>
        <taxon>Actinomycetes</taxon>
        <taxon>Streptosporangiales</taxon>
        <taxon>Streptosporangiaceae</taxon>
        <taxon>Nonomuraea</taxon>
    </lineage>
</organism>
<proteinExistence type="inferred from homology"/>
<dbReference type="PANTHER" id="PTHR18968:SF14">
    <property type="entry name" value="GLYOXYLATE CARBOLIGASE"/>
    <property type="match status" value="1"/>
</dbReference>
<dbReference type="InterPro" id="IPR029035">
    <property type="entry name" value="DHS-like_NAD/FAD-binding_dom"/>
</dbReference>
<evidence type="ECO:0000313" key="4">
    <source>
        <dbReference type="EMBL" id="MFI6501853.1"/>
    </source>
</evidence>
<reference evidence="4 5" key="1">
    <citation type="submission" date="2024-10" db="EMBL/GenBank/DDBJ databases">
        <title>The Natural Products Discovery Center: Release of the First 8490 Sequenced Strains for Exploring Actinobacteria Biosynthetic Diversity.</title>
        <authorList>
            <person name="Kalkreuter E."/>
            <person name="Kautsar S.A."/>
            <person name="Yang D."/>
            <person name="Bader C.D."/>
            <person name="Teijaro C.N."/>
            <person name="Fluegel L."/>
            <person name="Davis C.M."/>
            <person name="Simpson J.R."/>
            <person name="Lauterbach L."/>
            <person name="Steele A.D."/>
            <person name="Gui C."/>
            <person name="Meng S."/>
            <person name="Li G."/>
            <person name="Viehrig K."/>
            <person name="Ye F."/>
            <person name="Su P."/>
            <person name="Kiefer A.F."/>
            <person name="Nichols A."/>
            <person name="Cepeda A.J."/>
            <person name="Yan W."/>
            <person name="Fan B."/>
            <person name="Jiang Y."/>
            <person name="Adhikari A."/>
            <person name="Zheng C.-J."/>
            <person name="Schuster L."/>
            <person name="Cowan T.M."/>
            <person name="Smanski M.J."/>
            <person name="Chevrette M.G."/>
            <person name="De Carvalho L.P.S."/>
            <person name="Shen B."/>
        </authorList>
    </citation>
    <scope>NUCLEOTIDE SEQUENCE [LARGE SCALE GENOMIC DNA]</scope>
    <source>
        <strain evidence="4 5">NPDC050545</strain>
    </source>
</reference>
<dbReference type="Pfam" id="PF02775">
    <property type="entry name" value="TPP_enzyme_C"/>
    <property type="match status" value="1"/>
</dbReference>
<dbReference type="SUPFAM" id="SSF52467">
    <property type="entry name" value="DHS-like NAD/FAD-binding domain"/>
    <property type="match status" value="1"/>
</dbReference>
<comment type="similarity">
    <text evidence="1">Belongs to the TPP enzyme family.</text>
</comment>
<protein>
    <submittedName>
        <fullName evidence="4">Glyoxylate carboligase</fullName>
        <ecNumber evidence="4">4.1.1.47</ecNumber>
    </submittedName>
</protein>
<dbReference type="NCBIfam" id="TIGR01504">
    <property type="entry name" value="glyox_carbo_lig"/>
    <property type="match status" value="1"/>
</dbReference>
<dbReference type="InterPro" id="IPR029061">
    <property type="entry name" value="THDP-binding"/>
</dbReference>
<dbReference type="Gene3D" id="3.40.50.1220">
    <property type="entry name" value="TPP-binding domain"/>
    <property type="match status" value="1"/>
</dbReference>
<feature type="domain" description="Thiamine pyrophosphate enzyme central" evidence="2">
    <location>
        <begin position="47"/>
        <end position="182"/>
    </location>
</feature>
<dbReference type="Pfam" id="PF00205">
    <property type="entry name" value="TPP_enzyme_M"/>
    <property type="match status" value="1"/>
</dbReference>
<keyword evidence="5" id="KW-1185">Reference proteome</keyword>
<dbReference type="SUPFAM" id="SSF52518">
    <property type="entry name" value="Thiamin diphosphate-binding fold (THDP-binding)"/>
    <property type="match status" value="1"/>
</dbReference>